<feature type="transmembrane region" description="Helical" evidence="2">
    <location>
        <begin position="49"/>
        <end position="68"/>
    </location>
</feature>
<name>A0A238WXH8_9ACTN</name>
<keyword evidence="2" id="KW-0472">Membrane</keyword>
<accession>A0A238WXH8</accession>
<evidence type="ECO:0000313" key="4">
    <source>
        <dbReference type="Proteomes" id="UP000198420"/>
    </source>
</evidence>
<dbReference type="EMBL" id="FZNP01000003">
    <property type="protein sequence ID" value="SNR50309.1"/>
    <property type="molecule type" value="Genomic_DNA"/>
</dbReference>
<gene>
    <name evidence="3" type="ORF">SAMN06265355_103329</name>
</gene>
<evidence type="ECO:0008006" key="5">
    <source>
        <dbReference type="Google" id="ProtNLM"/>
    </source>
</evidence>
<feature type="transmembrane region" description="Helical" evidence="2">
    <location>
        <begin position="162"/>
        <end position="182"/>
    </location>
</feature>
<feature type="transmembrane region" description="Helical" evidence="2">
    <location>
        <begin position="74"/>
        <end position="93"/>
    </location>
</feature>
<sequence length="184" mass="19317">MSTSDRILLLLHIGFAIFTLGPLTAATMSTPRYIRKRNVVVVRYLHRTTQIYGIGTLGIFLIGLGLAKGDLAEVWLTVSMTLFVVALVLLLIVERDQRKAVHLLEVAAAEAAPAAVPVRPAAAEEAEEPGEAEGGATGAEAPAAAGPAADTGEIAQVERGRLAAMSGVVALIWLVILALMVWNG</sequence>
<feature type="region of interest" description="Disordered" evidence="1">
    <location>
        <begin position="118"/>
        <end position="147"/>
    </location>
</feature>
<dbReference type="AlphaFoldDB" id="A0A238WXH8"/>
<dbReference type="OrthoDB" id="3536566at2"/>
<keyword evidence="4" id="KW-1185">Reference proteome</keyword>
<feature type="transmembrane region" description="Helical" evidence="2">
    <location>
        <begin position="6"/>
        <end position="28"/>
    </location>
</feature>
<dbReference type="RefSeq" id="WP_089311385.1">
    <property type="nucleotide sequence ID" value="NZ_FZNP01000003.1"/>
</dbReference>
<evidence type="ECO:0000256" key="1">
    <source>
        <dbReference type="SAM" id="MobiDB-lite"/>
    </source>
</evidence>
<keyword evidence="2" id="KW-0812">Transmembrane</keyword>
<organism evidence="3 4">
    <name type="scientific">Actinomadura mexicana</name>
    <dbReference type="NCBI Taxonomy" id="134959"/>
    <lineage>
        <taxon>Bacteria</taxon>
        <taxon>Bacillati</taxon>
        <taxon>Actinomycetota</taxon>
        <taxon>Actinomycetes</taxon>
        <taxon>Streptosporangiales</taxon>
        <taxon>Thermomonosporaceae</taxon>
        <taxon>Actinomadura</taxon>
    </lineage>
</organism>
<protein>
    <recommendedName>
        <fullName evidence="5">DUF2269 family protein</fullName>
    </recommendedName>
</protein>
<reference evidence="4" key="1">
    <citation type="submission" date="2017-06" db="EMBL/GenBank/DDBJ databases">
        <authorList>
            <person name="Varghese N."/>
            <person name="Submissions S."/>
        </authorList>
    </citation>
    <scope>NUCLEOTIDE SEQUENCE [LARGE SCALE GENOMIC DNA]</scope>
    <source>
        <strain evidence="4">DSM 44485</strain>
    </source>
</reference>
<keyword evidence="2" id="KW-1133">Transmembrane helix</keyword>
<dbReference type="Proteomes" id="UP000198420">
    <property type="component" value="Unassembled WGS sequence"/>
</dbReference>
<proteinExistence type="predicted"/>
<feature type="compositionally biased region" description="Low complexity" evidence="1">
    <location>
        <begin position="138"/>
        <end position="147"/>
    </location>
</feature>
<evidence type="ECO:0000313" key="3">
    <source>
        <dbReference type="EMBL" id="SNR50309.1"/>
    </source>
</evidence>
<evidence type="ECO:0000256" key="2">
    <source>
        <dbReference type="SAM" id="Phobius"/>
    </source>
</evidence>